<reference evidence="2" key="1">
    <citation type="journal article" date="2014" name="Front. Microbiol.">
        <title>High frequency of phylogenetically diverse reductive dehalogenase-homologous genes in deep subseafloor sedimentary metagenomes.</title>
        <authorList>
            <person name="Kawai M."/>
            <person name="Futagami T."/>
            <person name="Toyoda A."/>
            <person name="Takaki Y."/>
            <person name="Nishi S."/>
            <person name="Hori S."/>
            <person name="Arai W."/>
            <person name="Tsubouchi T."/>
            <person name="Morono Y."/>
            <person name="Uchiyama I."/>
            <person name="Ito T."/>
            <person name="Fujiyama A."/>
            <person name="Inagaki F."/>
            <person name="Takami H."/>
        </authorList>
    </citation>
    <scope>NUCLEOTIDE SEQUENCE</scope>
    <source>
        <strain evidence="2">Expedition CK06-06</strain>
    </source>
</reference>
<proteinExistence type="predicted"/>
<feature type="non-terminal residue" evidence="2">
    <location>
        <position position="232"/>
    </location>
</feature>
<dbReference type="AlphaFoldDB" id="X1J2Q7"/>
<evidence type="ECO:0008006" key="3">
    <source>
        <dbReference type="Google" id="ProtNLM"/>
    </source>
</evidence>
<gene>
    <name evidence="2" type="ORF">S03H2_43710</name>
</gene>
<dbReference type="PIRSF" id="PIRSF016557">
    <property type="entry name" value="Caps_synth_CpsB"/>
    <property type="match status" value="1"/>
</dbReference>
<dbReference type="InterPro" id="IPR016667">
    <property type="entry name" value="Caps_polysacc_synth_CpsB/CapC"/>
</dbReference>
<dbReference type="GO" id="GO:0004725">
    <property type="term" value="F:protein tyrosine phosphatase activity"/>
    <property type="evidence" value="ECO:0007669"/>
    <property type="project" value="InterPro"/>
</dbReference>
<dbReference type="PANTHER" id="PTHR39181:SF1">
    <property type="entry name" value="TYROSINE-PROTEIN PHOSPHATASE YWQE"/>
    <property type="match status" value="1"/>
</dbReference>
<dbReference type="Pfam" id="PF19567">
    <property type="entry name" value="CpsB_CapC"/>
    <property type="match status" value="1"/>
</dbReference>
<protein>
    <recommendedName>
        <fullName evidence="3">Protein-tyrosine-phosphatase</fullName>
    </recommendedName>
</protein>
<keyword evidence="1" id="KW-0378">Hydrolase</keyword>
<dbReference type="InterPro" id="IPR016195">
    <property type="entry name" value="Pol/histidinol_Pase-like"/>
</dbReference>
<dbReference type="GO" id="GO:0030145">
    <property type="term" value="F:manganese ion binding"/>
    <property type="evidence" value="ECO:0007669"/>
    <property type="project" value="InterPro"/>
</dbReference>
<evidence type="ECO:0000313" key="2">
    <source>
        <dbReference type="EMBL" id="GAH72634.1"/>
    </source>
</evidence>
<sequence>MALDFRMVDIHAHLLPGLDDGPTSTGEALRMCELYVAEGVSTVVATPHQLDHRFNVPPVAVREAVDELSEACGRRGLELEILPGGDVRLQPELLHALEAREVLTLADAGAYLLLELPPLIAPHINGLVFELALRGITPVLSHPERNLELLRKPHRLAELVEHGCLVQITAGSLLGAFGRSARRAAERFLKAGLVHVVATDAHAADGPRTPALKRAANRLASLVGGQTARSLL</sequence>
<organism evidence="2">
    <name type="scientific">marine sediment metagenome</name>
    <dbReference type="NCBI Taxonomy" id="412755"/>
    <lineage>
        <taxon>unclassified sequences</taxon>
        <taxon>metagenomes</taxon>
        <taxon>ecological metagenomes</taxon>
    </lineage>
</organism>
<dbReference type="SUPFAM" id="SSF89550">
    <property type="entry name" value="PHP domain-like"/>
    <property type="match status" value="1"/>
</dbReference>
<accession>X1J2Q7</accession>
<dbReference type="Gene3D" id="3.20.20.140">
    <property type="entry name" value="Metal-dependent hydrolases"/>
    <property type="match status" value="1"/>
</dbReference>
<comment type="caution">
    <text evidence="2">The sequence shown here is derived from an EMBL/GenBank/DDBJ whole genome shotgun (WGS) entry which is preliminary data.</text>
</comment>
<dbReference type="PANTHER" id="PTHR39181">
    <property type="entry name" value="TYROSINE-PROTEIN PHOSPHATASE YWQE"/>
    <property type="match status" value="1"/>
</dbReference>
<dbReference type="EMBL" id="BARU01027296">
    <property type="protein sequence ID" value="GAH72634.1"/>
    <property type="molecule type" value="Genomic_DNA"/>
</dbReference>
<name>X1J2Q7_9ZZZZ</name>
<evidence type="ECO:0000256" key="1">
    <source>
        <dbReference type="ARBA" id="ARBA00022801"/>
    </source>
</evidence>